<proteinExistence type="inferred from homology"/>
<evidence type="ECO:0000256" key="2">
    <source>
        <dbReference type="ARBA" id="ARBA00023015"/>
    </source>
</evidence>
<protein>
    <submittedName>
        <fullName evidence="6">Regulatory helix-turn-helix protein, lysR family</fullName>
    </submittedName>
</protein>
<evidence type="ECO:0000313" key="6">
    <source>
        <dbReference type="EMBL" id="SCC69750.1"/>
    </source>
</evidence>
<dbReference type="EMBL" id="FMBC01000095">
    <property type="protein sequence ID" value="SCC69750.1"/>
    <property type="molecule type" value="Genomic_DNA"/>
</dbReference>
<dbReference type="InterPro" id="IPR050389">
    <property type="entry name" value="LysR-type_TF"/>
</dbReference>
<evidence type="ECO:0000259" key="5">
    <source>
        <dbReference type="PROSITE" id="PS50931"/>
    </source>
</evidence>
<keyword evidence="7" id="KW-1185">Reference proteome</keyword>
<dbReference type="InterPro" id="IPR036390">
    <property type="entry name" value="WH_DNA-bd_sf"/>
</dbReference>
<feature type="domain" description="HTH lysR-type" evidence="5">
    <location>
        <begin position="19"/>
        <end position="76"/>
    </location>
</feature>
<keyword evidence="4" id="KW-0804">Transcription</keyword>
<dbReference type="Proteomes" id="UP000198515">
    <property type="component" value="Unassembled WGS sequence"/>
</dbReference>
<gene>
    <name evidence="6" type="ORF">GA0061070_10952</name>
</gene>
<evidence type="ECO:0000256" key="1">
    <source>
        <dbReference type="ARBA" id="ARBA00009437"/>
    </source>
</evidence>
<dbReference type="InterPro" id="IPR000847">
    <property type="entry name" value="LysR_HTH_N"/>
</dbReference>
<name>A0A1C4GNG9_9ENTR</name>
<dbReference type="Pfam" id="PF00126">
    <property type="entry name" value="HTH_1"/>
    <property type="match status" value="1"/>
</dbReference>
<dbReference type="GO" id="GO:0003700">
    <property type="term" value="F:DNA-binding transcription factor activity"/>
    <property type="evidence" value="ECO:0007669"/>
    <property type="project" value="InterPro"/>
</dbReference>
<accession>A0A1C4GNG9</accession>
<dbReference type="GO" id="GO:0003677">
    <property type="term" value="F:DNA binding"/>
    <property type="evidence" value="ECO:0007669"/>
    <property type="project" value="UniProtKB-KW"/>
</dbReference>
<sequence>MNIKEENCTKQNFSHLKKIDLNSALYFVSVMNYKTVFNASIVLHCSPPTVSVMLSRFCSYFPVPLFEREGRTLNPTRFAMVLHKKIESIFLDIDELFSDELPR</sequence>
<evidence type="ECO:0000256" key="3">
    <source>
        <dbReference type="ARBA" id="ARBA00023125"/>
    </source>
</evidence>
<dbReference type="OrthoDB" id="6626834at2"/>
<keyword evidence="2" id="KW-0805">Transcription regulation</keyword>
<evidence type="ECO:0000313" key="7">
    <source>
        <dbReference type="Proteomes" id="UP000198515"/>
    </source>
</evidence>
<dbReference type="PROSITE" id="PS50931">
    <property type="entry name" value="HTH_LYSR"/>
    <property type="match status" value="1"/>
</dbReference>
<dbReference type="InterPro" id="IPR036388">
    <property type="entry name" value="WH-like_DNA-bd_sf"/>
</dbReference>
<evidence type="ECO:0000256" key="4">
    <source>
        <dbReference type="ARBA" id="ARBA00023163"/>
    </source>
</evidence>
<keyword evidence="3" id="KW-0238">DNA-binding</keyword>
<reference evidence="7" key="1">
    <citation type="submission" date="2016-08" db="EMBL/GenBank/DDBJ databases">
        <authorList>
            <person name="Varghese N."/>
            <person name="Submissions Spin"/>
        </authorList>
    </citation>
    <scope>NUCLEOTIDE SEQUENCE [LARGE SCALE GENOMIC DNA]</scope>
    <source>
        <strain evidence="7">REICA_142</strain>
    </source>
</reference>
<comment type="similarity">
    <text evidence="1">Belongs to the LysR transcriptional regulatory family.</text>
</comment>
<organism evidence="6 7">
    <name type="scientific">Kosakonia oryziphila</name>
    <dbReference type="NCBI Taxonomy" id="1005667"/>
    <lineage>
        <taxon>Bacteria</taxon>
        <taxon>Pseudomonadati</taxon>
        <taxon>Pseudomonadota</taxon>
        <taxon>Gammaproteobacteria</taxon>
        <taxon>Enterobacterales</taxon>
        <taxon>Enterobacteriaceae</taxon>
        <taxon>Kosakonia</taxon>
    </lineage>
</organism>
<dbReference type="PANTHER" id="PTHR30118:SF15">
    <property type="entry name" value="TRANSCRIPTIONAL REGULATORY PROTEIN"/>
    <property type="match status" value="1"/>
</dbReference>
<dbReference type="AlphaFoldDB" id="A0A1C4GNG9"/>
<dbReference type="Gene3D" id="1.10.10.10">
    <property type="entry name" value="Winged helix-like DNA-binding domain superfamily/Winged helix DNA-binding domain"/>
    <property type="match status" value="1"/>
</dbReference>
<dbReference type="PANTHER" id="PTHR30118">
    <property type="entry name" value="HTH-TYPE TRANSCRIPTIONAL REGULATOR LEUO-RELATED"/>
    <property type="match status" value="1"/>
</dbReference>
<dbReference type="SUPFAM" id="SSF46785">
    <property type="entry name" value="Winged helix' DNA-binding domain"/>
    <property type="match status" value="1"/>
</dbReference>
<dbReference type="RefSeq" id="WP_090139003.1">
    <property type="nucleotide sequence ID" value="NZ_FMBC01000095.1"/>
</dbReference>